<keyword evidence="3 5" id="KW-1133">Transmembrane helix</keyword>
<feature type="transmembrane region" description="Helical" evidence="5">
    <location>
        <begin position="107"/>
        <end position="128"/>
    </location>
</feature>
<reference evidence="7" key="1">
    <citation type="submission" date="2022-09" db="EMBL/GenBank/DDBJ databases">
        <title>Tahibacter sp. nov., isolated from a fresh water.</title>
        <authorList>
            <person name="Baek J.H."/>
            <person name="Lee J.K."/>
            <person name="Kim J.M."/>
            <person name="Jeon C.O."/>
        </authorList>
    </citation>
    <scope>NUCLEOTIDE SEQUENCE</scope>
    <source>
        <strain evidence="7">W38</strain>
    </source>
</reference>
<dbReference type="EMBL" id="CP104694">
    <property type="protein sequence ID" value="UXI66410.1"/>
    <property type="molecule type" value="Genomic_DNA"/>
</dbReference>
<protein>
    <submittedName>
        <fullName evidence="7">O-antigen ligase family protein</fullName>
    </submittedName>
</protein>
<gene>
    <name evidence="7" type="ORF">N4264_16840</name>
</gene>
<dbReference type="RefSeq" id="WP_261693394.1">
    <property type="nucleotide sequence ID" value="NZ_CP104694.1"/>
</dbReference>
<evidence type="ECO:0000313" key="7">
    <source>
        <dbReference type="EMBL" id="UXI66410.1"/>
    </source>
</evidence>
<feature type="transmembrane region" description="Helical" evidence="5">
    <location>
        <begin position="79"/>
        <end position="95"/>
    </location>
</feature>
<feature type="transmembrane region" description="Helical" evidence="5">
    <location>
        <begin position="217"/>
        <end position="236"/>
    </location>
</feature>
<evidence type="ECO:0000256" key="5">
    <source>
        <dbReference type="SAM" id="Phobius"/>
    </source>
</evidence>
<name>A0ABY6BB90_9GAMM</name>
<feature type="transmembrane region" description="Helical" evidence="5">
    <location>
        <begin position="53"/>
        <end position="73"/>
    </location>
</feature>
<sequence>MTPRPTAATLGVAAFLALQGLDILLTPAWIALVLAGGIAVWRDEIDLARRLSTVEWALLALLVTAAGVSAFGLDPGRSFRLSVPAVSAFVLWVLVARTPWRDANARWFAVALAICAATQMAAIAYVVVQESQARPAEWIKLAGATWLVVPNDVAWMACVLPLAVTLPRPRLALTLGVSMSLLSAVVLRSWTSAALALMSAALVLFVQRGQGRLSVRATAMSFVSVVTAIVLSVVFMRSMQARAQLWESAWKVFLAHPSGVGLHNFVLVYRDANPLTYYEWVDPRLTPWPHSLPLEVLCELGVAGFAAFAFLAGRVFSRVFRLMNDERFPLECALVASLFCVAIISLTELTLLRQYTWVLPTLLVAIVSAKTNRV</sequence>
<feature type="transmembrane region" description="Helical" evidence="5">
    <location>
        <begin position="179"/>
        <end position="205"/>
    </location>
</feature>
<keyword evidence="4 5" id="KW-0472">Membrane</keyword>
<feature type="domain" description="O-antigen ligase-related" evidence="6">
    <location>
        <begin position="181"/>
        <end position="309"/>
    </location>
</feature>
<keyword evidence="2 5" id="KW-0812">Transmembrane</keyword>
<evidence type="ECO:0000256" key="1">
    <source>
        <dbReference type="ARBA" id="ARBA00004141"/>
    </source>
</evidence>
<feature type="transmembrane region" description="Helical" evidence="5">
    <location>
        <begin position="328"/>
        <end position="346"/>
    </location>
</feature>
<organism evidence="7 8">
    <name type="scientific">Tahibacter amnicola</name>
    <dbReference type="NCBI Taxonomy" id="2976241"/>
    <lineage>
        <taxon>Bacteria</taxon>
        <taxon>Pseudomonadati</taxon>
        <taxon>Pseudomonadota</taxon>
        <taxon>Gammaproteobacteria</taxon>
        <taxon>Lysobacterales</taxon>
        <taxon>Rhodanobacteraceae</taxon>
        <taxon>Tahibacter</taxon>
    </lineage>
</organism>
<evidence type="ECO:0000313" key="8">
    <source>
        <dbReference type="Proteomes" id="UP001064632"/>
    </source>
</evidence>
<evidence type="ECO:0000256" key="4">
    <source>
        <dbReference type="ARBA" id="ARBA00023136"/>
    </source>
</evidence>
<dbReference type="InterPro" id="IPR051533">
    <property type="entry name" value="WaaL-like"/>
</dbReference>
<accession>A0ABY6BB90</accession>
<dbReference type="PANTHER" id="PTHR37422">
    <property type="entry name" value="TEICHURONIC ACID BIOSYNTHESIS PROTEIN TUAE"/>
    <property type="match status" value="1"/>
</dbReference>
<keyword evidence="8" id="KW-1185">Reference proteome</keyword>
<dbReference type="Proteomes" id="UP001064632">
    <property type="component" value="Chromosome"/>
</dbReference>
<feature type="transmembrane region" description="Helical" evidence="5">
    <location>
        <begin position="290"/>
        <end position="316"/>
    </location>
</feature>
<comment type="subcellular location">
    <subcellularLocation>
        <location evidence="1">Membrane</location>
        <topology evidence="1">Multi-pass membrane protein</topology>
    </subcellularLocation>
</comment>
<dbReference type="InterPro" id="IPR007016">
    <property type="entry name" value="O-antigen_ligase-rel_domated"/>
</dbReference>
<feature type="transmembrane region" description="Helical" evidence="5">
    <location>
        <begin position="12"/>
        <end position="41"/>
    </location>
</feature>
<evidence type="ECO:0000256" key="2">
    <source>
        <dbReference type="ARBA" id="ARBA00022692"/>
    </source>
</evidence>
<keyword evidence="7" id="KW-0436">Ligase</keyword>
<evidence type="ECO:0000256" key="3">
    <source>
        <dbReference type="ARBA" id="ARBA00022989"/>
    </source>
</evidence>
<dbReference type="PANTHER" id="PTHR37422:SF13">
    <property type="entry name" value="LIPOPOLYSACCHARIDE BIOSYNTHESIS PROTEIN PA4999-RELATED"/>
    <property type="match status" value="1"/>
</dbReference>
<feature type="transmembrane region" description="Helical" evidence="5">
    <location>
        <begin position="148"/>
        <end position="167"/>
    </location>
</feature>
<dbReference type="GO" id="GO:0016874">
    <property type="term" value="F:ligase activity"/>
    <property type="evidence" value="ECO:0007669"/>
    <property type="project" value="UniProtKB-KW"/>
</dbReference>
<evidence type="ECO:0000259" key="6">
    <source>
        <dbReference type="Pfam" id="PF04932"/>
    </source>
</evidence>
<dbReference type="Pfam" id="PF04932">
    <property type="entry name" value="Wzy_C"/>
    <property type="match status" value="1"/>
</dbReference>
<proteinExistence type="predicted"/>